<organism evidence="2 3">
    <name type="scientific">Desulfonema magnum</name>
    <dbReference type="NCBI Taxonomy" id="45655"/>
    <lineage>
        <taxon>Bacteria</taxon>
        <taxon>Pseudomonadati</taxon>
        <taxon>Thermodesulfobacteriota</taxon>
        <taxon>Desulfobacteria</taxon>
        <taxon>Desulfobacterales</taxon>
        <taxon>Desulfococcaceae</taxon>
        <taxon>Desulfonema</taxon>
    </lineage>
</organism>
<keyword evidence="3" id="KW-1185">Reference proteome</keyword>
<evidence type="ECO:0000313" key="2">
    <source>
        <dbReference type="EMBL" id="QTA93412.1"/>
    </source>
</evidence>
<evidence type="ECO:0000313" key="3">
    <source>
        <dbReference type="Proteomes" id="UP000663722"/>
    </source>
</evidence>
<sequence length="189" mass="21588">MNKIKRKSWTREELILAINLYCKTPFGKIHIRNPEIIDLAKKMGRSAGSVSYKLANFASLDPSLKRKGASHTNKLDREVWNEFFENWEGMALESELSMAVSKGEKSEFEFNKVAEGKTRDVVVKSRINQNFFRQMILASYNNTCCITGMFVPDLLIASHIVPWSVDEDNRLNPSNGLCLNALHDRAFDK</sequence>
<evidence type="ECO:0000259" key="1">
    <source>
        <dbReference type="Pfam" id="PF13391"/>
    </source>
</evidence>
<accession>A0A975BXY7</accession>
<dbReference type="Pfam" id="PF13391">
    <property type="entry name" value="HNH_2"/>
    <property type="match status" value="1"/>
</dbReference>
<name>A0A975BXY7_9BACT</name>
<dbReference type="Proteomes" id="UP000663722">
    <property type="component" value="Chromosome"/>
</dbReference>
<gene>
    <name evidence="2" type="ORF">dnm_095120</name>
</gene>
<protein>
    <submittedName>
        <fullName evidence="2">HNH nuclease domain-containing protein</fullName>
    </submittedName>
</protein>
<dbReference type="AlphaFoldDB" id="A0A975BXY7"/>
<feature type="domain" description="HNH nuclease" evidence="1">
    <location>
        <begin position="144"/>
        <end position="189"/>
    </location>
</feature>
<dbReference type="InterPro" id="IPR003615">
    <property type="entry name" value="HNH_nuc"/>
</dbReference>
<reference evidence="2" key="1">
    <citation type="journal article" date="2021" name="Microb. Physiol.">
        <title>Proteogenomic Insights into the Physiology of Marine, Sulfate-Reducing, Filamentous Desulfonema limicola and Desulfonema magnum.</title>
        <authorList>
            <person name="Schnaars V."/>
            <person name="Wohlbrand L."/>
            <person name="Scheve S."/>
            <person name="Hinrichs C."/>
            <person name="Reinhardt R."/>
            <person name="Rabus R."/>
        </authorList>
    </citation>
    <scope>NUCLEOTIDE SEQUENCE</scope>
    <source>
        <strain evidence="2">4be13</strain>
    </source>
</reference>
<dbReference type="KEGG" id="dmm:dnm_095120"/>
<dbReference type="RefSeq" id="WP_207680366.1">
    <property type="nucleotide sequence ID" value="NZ_CP061800.1"/>
</dbReference>
<dbReference type="EMBL" id="CP061800">
    <property type="protein sequence ID" value="QTA93412.1"/>
    <property type="molecule type" value="Genomic_DNA"/>
</dbReference>
<proteinExistence type="predicted"/>